<evidence type="ECO:0000313" key="10">
    <source>
        <dbReference type="EMBL" id="KAK5607345.1"/>
    </source>
</evidence>
<feature type="region of interest" description="Disordered" evidence="8">
    <location>
        <begin position="559"/>
        <end position="580"/>
    </location>
</feature>
<dbReference type="GO" id="GO:0008270">
    <property type="term" value="F:zinc ion binding"/>
    <property type="evidence" value="ECO:0007669"/>
    <property type="project" value="UniProtKB-KW"/>
</dbReference>
<feature type="compositionally biased region" description="Basic residues" evidence="8">
    <location>
        <begin position="568"/>
        <end position="579"/>
    </location>
</feature>
<evidence type="ECO:0000313" key="11">
    <source>
        <dbReference type="Proteomes" id="UP001311232"/>
    </source>
</evidence>
<gene>
    <name evidence="10" type="ORF">CRENBAI_026393</name>
</gene>
<dbReference type="InterPro" id="IPR057618">
    <property type="entry name" value="Znf_POGZ/Z280C-D-like"/>
</dbReference>
<dbReference type="Pfam" id="PF25429">
    <property type="entry name" value="zf-POGZ"/>
    <property type="match status" value="1"/>
</dbReference>
<feature type="domain" description="C2H2-type" evidence="9">
    <location>
        <begin position="361"/>
        <end position="389"/>
    </location>
</feature>
<proteinExistence type="predicted"/>
<dbReference type="PROSITE" id="PS50157">
    <property type="entry name" value="ZINC_FINGER_C2H2_2"/>
    <property type="match status" value="1"/>
</dbReference>
<keyword evidence="5" id="KW-0862">Zinc</keyword>
<feature type="region of interest" description="Disordered" evidence="8">
    <location>
        <begin position="25"/>
        <end position="102"/>
    </location>
</feature>
<evidence type="ECO:0000256" key="2">
    <source>
        <dbReference type="ARBA" id="ARBA00022723"/>
    </source>
</evidence>
<evidence type="ECO:0000256" key="4">
    <source>
        <dbReference type="ARBA" id="ARBA00022771"/>
    </source>
</evidence>
<evidence type="ECO:0000256" key="8">
    <source>
        <dbReference type="SAM" id="MobiDB-lite"/>
    </source>
</evidence>
<evidence type="ECO:0000256" key="5">
    <source>
        <dbReference type="ARBA" id="ARBA00022833"/>
    </source>
</evidence>
<dbReference type="Proteomes" id="UP001311232">
    <property type="component" value="Unassembled WGS sequence"/>
</dbReference>
<dbReference type="InterPro" id="IPR050527">
    <property type="entry name" value="Snail/Krueppel_Znf"/>
</dbReference>
<dbReference type="PANTHER" id="PTHR24388:SF45">
    <property type="entry name" value="POGO TRANSPOSABLE ELEMENT DERIVED WITH ZNF DOMAIN"/>
    <property type="match status" value="1"/>
</dbReference>
<sequence>MHLYQYDMTFTSHNMDPELFMECEEEELEPWQQVDDSVEEDDVEFMDHYGEPVEDSSSSPPTSVTPPPRSPPSIPVPPASAPLQFISSSAIPPPPPPSITATSSTLCLTATSKPAASVSPLRAQAPPLILTQTAGGTFLLPAAPGTGSTQPIFLTTQGFQMPTVMNPGAPLVLNLQPGQTMQPLTLIQSPSLGQLIRPGVGMSTVLSQKQPAPGPSHPGSTFTSMQLPTTLTIRTSAPGSVNLQVSGGSSQKLASSLDLNSASTNGVMKATNLSTTKAPGQTLSGVTTATASEPPRVVMSVEEFYYGRFSGDISLRKPPPPGMNIFSFTCYICSFRAENNLRLMQHVLYHSELVVDGKDRHCCHYCYRQFSSPGQLKDHQDEVHGSTQSSCLCRICEWAFDNEPAFLNHMKSNHKPGEMPYVCQECFQVCSFRSSFYSDVLQHFATFHRETLFLLCVFCLKVMKNPTNYQQHLYRHKLSQAFHCNRCRLQFIFLKDKMQHRVENHRSFRRPPQLEGLPPGSKVTIRTYGKLKPQMAPNSVFQPNRIKTEHSKFPIQKNPTLIKAPKSPTKRGPGRRGHSRLSSGEQLVCLECGTDASDLTAHYPTYVHCLLCPYSSCCSRAYAAHMIHHHVRGSKDKVLPVQKAPPPCAFVLRCSGCRFQPRSADQMAEHLLRNPEHDGAVCCGRAQPEAGATFKQTEPNQKDSGNRLERFLLLQSSHSSAFSDEDEDELLSDDL</sequence>
<comment type="caution">
    <text evidence="10">The sequence shown here is derived from an EMBL/GenBank/DDBJ whole genome shotgun (WGS) entry which is preliminary data.</text>
</comment>
<dbReference type="SMART" id="SM00355">
    <property type="entry name" value="ZnF_C2H2"/>
    <property type="match status" value="8"/>
</dbReference>
<dbReference type="GO" id="GO:0000978">
    <property type="term" value="F:RNA polymerase II cis-regulatory region sequence-specific DNA binding"/>
    <property type="evidence" value="ECO:0007669"/>
    <property type="project" value="TreeGrafter"/>
</dbReference>
<keyword evidence="3" id="KW-0677">Repeat</keyword>
<keyword evidence="11" id="KW-1185">Reference proteome</keyword>
<dbReference type="PANTHER" id="PTHR24388">
    <property type="entry name" value="ZINC FINGER PROTEIN"/>
    <property type="match status" value="1"/>
</dbReference>
<accession>A0AAV9RED3</accession>
<reference evidence="10 11" key="1">
    <citation type="submission" date="2021-06" db="EMBL/GenBank/DDBJ databases">
        <authorList>
            <person name="Palmer J.M."/>
        </authorList>
    </citation>
    <scope>NUCLEOTIDE SEQUENCE [LARGE SCALE GENOMIC DNA]</scope>
    <source>
        <strain evidence="10 11">MEX-2019</strain>
        <tissue evidence="10">Muscle</tissue>
    </source>
</reference>
<organism evidence="10 11">
    <name type="scientific">Crenichthys baileyi</name>
    <name type="common">White River springfish</name>
    <dbReference type="NCBI Taxonomy" id="28760"/>
    <lineage>
        <taxon>Eukaryota</taxon>
        <taxon>Metazoa</taxon>
        <taxon>Chordata</taxon>
        <taxon>Craniata</taxon>
        <taxon>Vertebrata</taxon>
        <taxon>Euteleostomi</taxon>
        <taxon>Actinopterygii</taxon>
        <taxon>Neopterygii</taxon>
        <taxon>Teleostei</taxon>
        <taxon>Neoteleostei</taxon>
        <taxon>Acanthomorphata</taxon>
        <taxon>Ovalentaria</taxon>
        <taxon>Atherinomorphae</taxon>
        <taxon>Cyprinodontiformes</taxon>
        <taxon>Goodeidae</taxon>
        <taxon>Crenichthys</taxon>
    </lineage>
</organism>
<keyword evidence="2" id="KW-0479">Metal-binding</keyword>
<dbReference type="AlphaFoldDB" id="A0AAV9RED3"/>
<evidence type="ECO:0000256" key="1">
    <source>
        <dbReference type="ARBA" id="ARBA00022499"/>
    </source>
</evidence>
<dbReference type="PROSITE" id="PS00028">
    <property type="entry name" value="ZINC_FINGER_C2H2_1"/>
    <property type="match status" value="3"/>
</dbReference>
<keyword evidence="4 7" id="KW-0863">Zinc-finger</keyword>
<keyword evidence="6" id="KW-0539">Nucleus</keyword>
<keyword evidence="1" id="KW-1017">Isopeptide bond</keyword>
<feature type="compositionally biased region" description="Pro residues" evidence="8">
    <location>
        <begin position="63"/>
        <end position="80"/>
    </location>
</feature>
<dbReference type="Gene3D" id="3.30.160.60">
    <property type="entry name" value="Classic Zinc Finger"/>
    <property type="match status" value="2"/>
</dbReference>
<dbReference type="GO" id="GO:0000981">
    <property type="term" value="F:DNA-binding transcription factor activity, RNA polymerase II-specific"/>
    <property type="evidence" value="ECO:0007669"/>
    <property type="project" value="TreeGrafter"/>
</dbReference>
<protein>
    <recommendedName>
        <fullName evidence="9">C2H2-type domain-containing protein</fullName>
    </recommendedName>
</protein>
<dbReference type="InterPro" id="IPR013087">
    <property type="entry name" value="Znf_C2H2_type"/>
</dbReference>
<dbReference type="InterPro" id="IPR036236">
    <property type="entry name" value="Znf_C2H2_sf"/>
</dbReference>
<evidence type="ECO:0000256" key="3">
    <source>
        <dbReference type="ARBA" id="ARBA00022737"/>
    </source>
</evidence>
<evidence type="ECO:0000259" key="9">
    <source>
        <dbReference type="PROSITE" id="PS50157"/>
    </source>
</evidence>
<evidence type="ECO:0000256" key="6">
    <source>
        <dbReference type="ARBA" id="ARBA00023242"/>
    </source>
</evidence>
<evidence type="ECO:0000256" key="7">
    <source>
        <dbReference type="PROSITE-ProRule" id="PRU00042"/>
    </source>
</evidence>
<name>A0AAV9RED3_9TELE</name>
<dbReference type="EMBL" id="JAHHUM010002026">
    <property type="protein sequence ID" value="KAK5607345.1"/>
    <property type="molecule type" value="Genomic_DNA"/>
</dbReference>
<dbReference type="SUPFAM" id="SSF57667">
    <property type="entry name" value="beta-beta-alpha zinc fingers"/>
    <property type="match status" value="1"/>
</dbReference>